<keyword evidence="2" id="KW-0560">Oxidoreductase</keyword>
<dbReference type="SUPFAM" id="SSF51735">
    <property type="entry name" value="NAD(P)-binding Rossmann-fold domains"/>
    <property type="match status" value="1"/>
</dbReference>
<evidence type="ECO:0000259" key="3">
    <source>
        <dbReference type="SMART" id="SM00829"/>
    </source>
</evidence>
<dbReference type="InterPro" id="IPR013154">
    <property type="entry name" value="ADH-like_N"/>
</dbReference>
<reference evidence="4 5" key="1">
    <citation type="journal article" date="2024" name="IMA Fungus">
        <title>IMA Genome - F19 : A genome assembly and annotation guide to empower mycologists, including annotated draft genome sequences of Ceratocystis pirilliformis, Diaporthe australafricana, Fusarium ophioides, Paecilomyces lecythidis, and Sporothrix stenoceras.</title>
        <authorList>
            <person name="Aylward J."/>
            <person name="Wilson A.M."/>
            <person name="Visagie C.M."/>
            <person name="Spraker J."/>
            <person name="Barnes I."/>
            <person name="Buitendag C."/>
            <person name="Ceriani C."/>
            <person name="Del Mar Angel L."/>
            <person name="du Plessis D."/>
            <person name="Fuchs T."/>
            <person name="Gasser K."/>
            <person name="Kramer D."/>
            <person name="Li W."/>
            <person name="Munsamy K."/>
            <person name="Piso A."/>
            <person name="Price J.L."/>
            <person name="Sonnekus B."/>
            <person name="Thomas C."/>
            <person name="van der Nest A."/>
            <person name="van Dijk A."/>
            <person name="van Heerden A."/>
            <person name="van Vuuren N."/>
            <person name="Yilmaz N."/>
            <person name="Duong T.A."/>
            <person name="van der Merwe N.A."/>
            <person name="Wingfield M.J."/>
            <person name="Wingfield B.D."/>
        </authorList>
    </citation>
    <scope>NUCLEOTIDE SEQUENCE [LARGE SCALE GENOMIC DNA]</scope>
    <source>
        <strain evidence="4 5">CMW 18167</strain>
    </source>
</reference>
<accession>A0ABR3YCJ4</accession>
<proteinExistence type="inferred from homology"/>
<evidence type="ECO:0000256" key="2">
    <source>
        <dbReference type="ARBA" id="ARBA00023002"/>
    </source>
</evidence>
<dbReference type="PANTHER" id="PTHR45348:SF2">
    <property type="entry name" value="ZINC-TYPE ALCOHOL DEHYDROGENASE-LIKE PROTEIN C2E1P3.01"/>
    <property type="match status" value="1"/>
</dbReference>
<dbReference type="InterPro" id="IPR020843">
    <property type="entry name" value="ER"/>
</dbReference>
<dbReference type="Gene3D" id="3.40.50.720">
    <property type="entry name" value="NAD(P)-binding Rossmann-like Domain"/>
    <property type="match status" value="1"/>
</dbReference>
<dbReference type="Proteomes" id="UP001583193">
    <property type="component" value="Unassembled WGS sequence"/>
</dbReference>
<dbReference type="PANTHER" id="PTHR45348">
    <property type="entry name" value="HYPOTHETICAL OXIDOREDUCTASE (EUROFUNG)"/>
    <property type="match status" value="1"/>
</dbReference>
<sequence>MASKHVNAIQIEARGKATIKTVPLPKLRDNYLLIRTTAVAINPTDWKHIEFGTGPPGSKVGCDYAGVIEEVGPNVVKPFKKGDRVAGFAHGANQSQLEDGAFGEYNVVKEGLAIVIPKNLSDVEAATIGLGLATVGQGLYQSLQLPFPTEPIKETQYILIYGGATATGMLGVQFAKLSGYTVVTTCSPDNFAYIKSLGADAVFDYHDTENCVTGIRAFTQNRLRLAWDCVSSIETARICAQVLSSNEDSHYSSLLNVGSEELTSINPRIHARATVAYTALGERFEKFGRVFEAKPEDYEFAQTFFEQARDLLEKGKVRPVRQTVNWYGQGLEGVLVGLQKHKEGLVRGAKLVYTLPQLPSS</sequence>
<dbReference type="Pfam" id="PF08240">
    <property type="entry name" value="ADH_N"/>
    <property type="match status" value="1"/>
</dbReference>
<dbReference type="Gene3D" id="3.90.180.10">
    <property type="entry name" value="Medium-chain alcohol dehydrogenases, catalytic domain"/>
    <property type="match status" value="1"/>
</dbReference>
<dbReference type="InterPro" id="IPR047122">
    <property type="entry name" value="Trans-enoyl_RdTase-like"/>
</dbReference>
<protein>
    <recommendedName>
        <fullName evidence="3">Enoyl reductase (ER) domain-containing protein</fullName>
    </recommendedName>
</protein>
<dbReference type="EMBL" id="JAVDPF010000002">
    <property type="protein sequence ID" value="KAL1885508.1"/>
    <property type="molecule type" value="Genomic_DNA"/>
</dbReference>
<evidence type="ECO:0000313" key="5">
    <source>
        <dbReference type="Proteomes" id="UP001583193"/>
    </source>
</evidence>
<gene>
    <name evidence="4" type="ORF">Plec18167_001002</name>
</gene>
<comment type="similarity">
    <text evidence="1">Belongs to the zinc-containing alcohol dehydrogenase family.</text>
</comment>
<dbReference type="SMART" id="SM00829">
    <property type="entry name" value="PKS_ER"/>
    <property type="match status" value="1"/>
</dbReference>
<dbReference type="SUPFAM" id="SSF50129">
    <property type="entry name" value="GroES-like"/>
    <property type="match status" value="1"/>
</dbReference>
<name>A0ABR3YCJ4_9EURO</name>
<dbReference type="Pfam" id="PF00107">
    <property type="entry name" value="ADH_zinc_N"/>
    <property type="match status" value="1"/>
</dbReference>
<evidence type="ECO:0000256" key="1">
    <source>
        <dbReference type="ARBA" id="ARBA00008072"/>
    </source>
</evidence>
<keyword evidence="5" id="KW-1185">Reference proteome</keyword>
<evidence type="ECO:0000313" key="4">
    <source>
        <dbReference type="EMBL" id="KAL1885508.1"/>
    </source>
</evidence>
<dbReference type="CDD" id="cd08249">
    <property type="entry name" value="enoyl_reductase_like"/>
    <property type="match status" value="1"/>
</dbReference>
<dbReference type="InterPro" id="IPR036291">
    <property type="entry name" value="NAD(P)-bd_dom_sf"/>
</dbReference>
<feature type="domain" description="Enoyl reductase (ER)" evidence="3">
    <location>
        <begin position="15"/>
        <end position="346"/>
    </location>
</feature>
<organism evidence="4 5">
    <name type="scientific">Paecilomyces lecythidis</name>
    <dbReference type="NCBI Taxonomy" id="3004212"/>
    <lineage>
        <taxon>Eukaryota</taxon>
        <taxon>Fungi</taxon>
        <taxon>Dikarya</taxon>
        <taxon>Ascomycota</taxon>
        <taxon>Pezizomycotina</taxon>
        <taxon>Eurotiomycetes</taxon>
        <taxon>Eurotiomycetidae</taxon>
        <taxon>Eurotiales</taxon>
        <taxon>Thermoascaceae</taxon>
        <taxon>Paecilomyces</taxon>
    </lineage>
</organism>
<dbReference type="InterPro" id="IPR013149">
    <property type="entry name" value="ADH-like_C"/>
</dbReference>
<comment type="caution">
    <text evidence="4">The sequence shown here is derived from an EMBL/GenBank/DDBJ whole genome shotgun (WGS) entry which is preliminary data.</text>
</comment>
<dbReference type="InterPro" id="IPR011032">
    <property type="entry name" value="GroES-like_sf"/>
</dbReference>